<reference evidence="3 4" key="1">
    <citation type="submission" date="2016-10" db="EMBL/GenBank/DDBJ databases">
        <authorList>
            <person name="de Groot N.N."/>
        </authorList>
    </citation>
    <scope>NUCLEOTIDE SEQUENCE [LARGE SCALE GENOMIC DNA]</scope>
    <source>
        <strain evidence="3 4">CGMCC 4.2023</strain>
    </source>
</reference>
<keyword evidence="2" id="KW-0812">Transmembrane</keyword>
<organism evidence="3 4">
    <name type="scientific">Actinacidiphila yanglinensis</name>
    <dbReference type="NCBI Taxonomy" id="310779"/>
    <lineage>
        <taxon>Bacteria</taxon>
        <taxon>Bacillati</taxon>
        <taxon>Actinomycetota</taxon>
        <taxon>Actinomycetes</taxon>
        <taxon>Kitasatosporales</taxon>
        <taxon>Streptomycetaceae</taxon>
        <taxon>Actinacidiphila</taxon>
    </lineage>
</organism>
<evidence type="ECO:0000256" key="1">
    <source>
        <dbReference type="SAM" id="MobiDB-lite"/>
    </source>
</evidence>
<proteinExistence type="predicted"/>
<protein>
    <submittedName>
        <fullName evidence="3">Uncharacterized protein</fullName>
    </submittedName>
</protein>
<keyword evidence="2" id="KW-1133">Transmembrane helix</keyword>
<dbReference type="EMBL" id="FNVU01000007">
    <property type="protein sequence ID" value="SEG64421.1"/>
    <property type="molecule type" value="Genomic_DNA"/>
</dbReference>
<evidence type="ECO:0000313" key="3">
    <source>
        <dbReference type="EMBL" id="SEG64421.1"/>
    </source>
</evidence>
<feature type="transmembrane region" description="Helical" evidence="2">
    <location>
        <begin position="27"/>
        <end position="52"/>
    </location>
</feature>
<dbReference type="AlphaFoldDB" id="A0A1H6BUL1"/>
<name>A0A1H6BUL1_9ACTN</name>
<dbReference type="Proteomes" id="UP000236754">
    <property type="component" value="Unassembled WGS sequence"/>
</dbReference>
<feature type="transmembrane region" description="Helical" evidence="2">
    <location>
        <begin position="103"/>
        <end position="121"/>
    </location>
</feature>
<evidence type="ECO:0000256" key="2">
    <source>
        <dbReference type="SAM" id="Phobius"/>
    </source>
</evidence>
<feature type="compositionally biased region" description="Basic and acidic residues" evidence="1">
    <location>
        <begin position="162"/>
        <end position="173"/>
    </location>
</feature>
<feature type="compositionally biased region" description="Low complexity" evidence="1">
    <location>
        <begin position="190"/>
        <end position="201"/>
    </location>
</feature>
<keyword evidence="2" id="KW-0472">Membrane</keyword>
<evidence type="ECO:0000313" key="4">
    <source>
        <dbReference type="Proteomes" id="UP000236754"/>
    </source>
</evidence>
<accession>A0A1H6BUL1</accession>
<feature type="compositionally biased region" description="Basic and acidic residues" evidence="1">
    <location>
        <begin position="220"/>
        <end position="230"/>
    </location>
</feature>
<feature type="transmembrane region" description="Helical" evidence="2">
    <location>
        <begin position="58"/>
        <end position="82"/>
    </location>
</feature>
<gene>
    <name evidence="3" type="ORF">SAMN05216223_107258</name>
</gene>
<feature type="transmembrane region" description="Helical" evidence="2">
    <location>
        <begin position="127"/>
        <end position="144"/>
    </location>
</feature>
<keyword evidence="4" id="KW-1185">Reference proteome</keyword>
<feature type="region of interest" description="Disordered" evidence="1">
    <location>
        <begin position="150"/>
        <end position="230"/>
    </location>
</feature>
<sequence length="230" mass="24670">MAFMLSPIVFTGPFTRRLLSSSDRSGLLLRSLLFGPRTLLLFTAFTVGLLAFTGLRALLARGLLAGGFPVGLLTRHAGFMLATCGKFRRSRIPLLPRTPLGTLFGLPLSTFGSLAFGLALLAGPLDLGLPLCLLVNSLFTAFTVDARQGRGERAPVGQRRLRRDDQQRGRDQVNTHPDSVAVQRAVTDVQGEGEQSGQPPQHYGPRAAVPVQPGQGGIQSHHDDDSGIDH</sequence>